<dbReference type="Pfam" id="PF07872">
    <property type="entry name" value="DUF1659"/>
    <property type="match status" value="1"/>
</dbReference>
<dbReference type="OrthoDB" id="48766at2"/>
<dbReference type="EMBL" id="LSKU01000001">
    <property type="protein sequence ID" value="KXG43935.1"/>
    <property type="molecule type" value="Genomic_DNA"/>
</dbReference>
<sequence length="74" mass="8046">MAVNSLADLSKMVITSQVGLDANNEPVLKAKTYNGVKPTALDQDVFDVAQAIASLQANPVYRVERIDREELTQA</sequence>
<evidence type="ECO:0000313" key="3">
    <source>
        <dbReference type="Proteomes" id="UP000070352"/>
    </source>
</evidence>
<gene>
    <name evidence="2" type="ORF">U473_07890</name>
</gene>
<dbReference type="Proteomes" id="UP000070352">
    <property type="component" value="Unassembled WGS sequence"/>
</dbReference>
<keyword evidence="3" id="KW-1185">Reference proteome</keyword>
<accession>A0A135L4J6</accession>
<dbReference type="STRING" id="1413211.U473_07890"/>
<dbReference type="AlphaFoldDB" id="A0A135L4J6"/>
<evidence type="ECO:0000259" key="1">
    <source>
        <dbReference type="Pfam" id="PF07872"/>
    </source>
</evidence>
<feature type="domain" description="DUF1659" evidence="1">
    <location>
        <begin position="2"/>
        <end position="73"/>
    </location>
</feature>
<proteinExistence type="predicted"/>
<dbReference type="RefSeq" id="WP_068725060.1">
    <property type="nucleotide sequence ID" value="NZ_LSKU01000001.1"/>
</dbReference>
<dbReference type="InterPro" id="IPR012454">
    <property type="entry name" value="DUF1659"/>
</dbReference>
<organism evidence="2 3">
    <name type="scientific">Tepidibacillus decaturensis</name>
    <dbReference type="NCBI Taxonomy" id="1413211"/>
    <lineage>
        <taxon>Bacteria</taxon>
        <taxon>Bacillati</taxon>
        <taxon>Bacillota</taxon>
        <taxon>Bacilli</taxon>
        <taxon>Bacillales</taxon>
        <taxon>Bacillaceae</taxon>
        <taxon>Tepidibacillus</taxon>
    </lineage>
</organism>
<reference evidence="2 3" key="1">
    <citation type="submission" date="2016-02" db="EMBL/GenBank/DDBJ databases">
        <title>Draft Genome for Tepidibacillus decaturensis nov. sp. Strain Z9, an Anaerobic, Moderately Thermophilic and Heterotrophic Bacterium from Deep Subsurface of the Illinois Basin, USA.</title>
        <authorList>
            <person name="Dong Y."/>
            <person name="Chang J.Y."/>
            <person name="Sanford R."/>
            <person name="Fouke B.W."/>
        </authorList>
    </citation>
    <scope>NUCLEOTIDE SEQUENCE [LARGE SCALE GENOMIC DNA]</scope>
    <source>
        <strain evidence="2 3">Z9</strain>
    </source>
</reference>
<protein>
    <recommendedName>
        <fullName evidence="1">DUF1659 domain-containing protein</fullName>
    </recommendedName>
</protein>
<comment type="caution">
    <text evidence="2">The sequence shown here is derived from an EMBL/GenBank/DDBJ whole genome shotgun (WGS) entry which is preliminary data.</text>
</comment>
<name>A0A135L4J6_9BACI</name>
<evidence type="ECO:0000313" key="2">
    <source>
        <dbReference type="EMBL" id="KXG43935.1"/>
    </source>
</evidence>